<dbReference type="Proteomes" id="UP000316096">
    <property type="component" value="Unassembled WGS sequence"/>
</dbReference>
<evidence type="ECO:0000313" key="1">
    <source>
        <dbReference type="EMBL" id="TQM00912.1"/>
    </source>
</evidence>
<evidence type="ECO:0008006" key="3">
    <source>
        <dbReference type="Google" id="ProtNLM"/>
    </source>
</evidence>
<dbReference type="InterPro" id="IPR036689">
    <property type="entry name" value="ESAT-6-like_sf"/>
</dbReference>
<dbReference type="AlphaFoldDB" id="A0A543CUX4"/>
<gene>
    <name evidence="1" type="ORF">FB559_6639</name>
</gene>
<comment type="caution">
    <text evidence="1">The sequence shown here is derived from an EMBL/GenBank/DDBJ whole genome shotgun (WGS) entry which is preliminary data.</text>
</comment>
<reference evidence="1 2" key="1">
    <citation type="submission" date="2019-06" db="EMBL/GenBank/DDBJ databases">
        <title>Sequencing the genomes of 1000 actinobacteria strains.</title>
        <authorList>
            <person name="Klenk H.-P."/>
        </authorList>
    </citation>
    <scope>NUCLEOTIDE SEQUENCE [LARGE SCALE GENOMIC DNA]</scope>
    <source>
        <strain evidence="1 2">DSM 102200</strain>
    </source>
</reference>
<keyword evidence="2" id="KW-1185">Reference proteome</keyword>
<sequence>MPIDYDAAILYVDPDGIKARADDLETLAKDVVDSLEHIETTLSALQLGWAGKTADEAKDFGDRWELVMKELFGSNDHPETGVLNAIVNGLLTTRGDFAKAEDALVQFFQQFGDHLAAGGDSSTPTSAPPSITDLNLTAITETW</sequence>
<dbReference type="RefSeq" id="WP_141960799.1">
    <property type="nucleotide sequence ID" value="NZ_VFOZ01000001.1"/>
</dbReference>
<dbReference type="SUPFAM" id="SSF140453">
    <property type="entry name" value="EsxAB dimer-like"/>
    <property type="match status" value="1"/>
</dbReference>
<dbReference type="Gene3D" id="1.10.287.1060">
    <property type="entry name" value="ESAT-6-like"/>
    <property type="match status" value="1"/>
</dbReference>
<accession>A0A543CUX4</accession>
<evidence type="ECO:0000313" key="2">
    <source>
        <dbReference type="Proteomes" id="UP000316096"/>
    </source>
</evidence>
<protein>
    <recommendedName>
        <fullName evidence="3">WXG100 family type VII secretion target</fullName>
    </recommendedName>
</protein>
<proteinExistence type="predicted"/>
<organism evidence="1 2">
    <name type="scientific">Actinoallomurus bryophytorum</name>
    <dbReference type="NCBI Taxonomy" id="1490222"/>
    <lineage>
        <taxon>Bacteria</taxon>
        <taxon>Bacillati</taxon>
        <taxon>Actinomycetota</taxon>
        <taxon>Actinomycetes</taxon>
        <taxon>Streptosporangiales</taxon>
        <taxon>Thermomonosporaceae</taxon>
        <taxon>Actinoallomurus</taxon>
    </lineage>
</organism>
<dbReference type="EMBL" id="VFOZ01000001">
    <property type="protein sequence ID" value="TQM00912.1"/>
    <property type="molecule type" value="Genomic_DNA"/>
</dbReference>
<name>A0A543CUX4_9ACTN</name>
<dbReference type="OrthoDB" id="3531801at2"/>